<dbReference type="Proteomes" id="UP000199226">
    <property type="component" value="Unassembled WGS sequence"/>
</dbReference>
<evidence type="ECO:0000259" key="6">
    <source>
        <dbReference type="PROSITE" id="PS50249"/>
    </source>
</evidence>
<sequence>MEKLQNQISLLHVSEISVTYKPIFKASERPVISTSQDCYNILLQNWDMNKIDLLEQFKILLLNRANKVLGIYEVSSGGMAGTVADPKLIFSAALKGCANSIILAHNHPSGSLKPSQADISLTQKLRTAGNFLDIDVLDHIILTSEGYISFIEEGLM</sequence>
<organism evidence="7 8">
    <name type="scientific">Daejeonella rubra</name>
    <dbReference type="NCBI Taxonomy" id="990371"/>
    <lineage>
        <taxon>Bacteria</taxon>
        <taxon>Pseudomonadati</taxon>
        <taxon>Bacteroidota</taxon>
        <taxon>Sphingobacteriia</taxon>
        <taxon>Sphingobacteriales</taxon>
        <taxon>Sphingobacteriaceae</taxon>
        <taxon>Daejeonella</taxon>
    </lineage>
</organism>
<dbReference type="EMBL" id="FNHH01000003">
    <property type="protein sequence ID" value="SDL87287.1"/>
    <property type="molecule type" value="Genomic_DNA"/>
</dbReference>
<dbReference type="PROSITE" id="PS50249">
    <property type="entry name" value="MPN"/>
    <property type="match status" value="1"/>
</dbReference>
<gene>
    <name evidence="7" type="ORF">SAMN05421813_10385</name>
</gene>
<keyword evidence="5" id="KW-0482">Metalloprotease</keyword>
<keyword evidence="3" id="KW-0378">Hydrolase</keyword>
<evidence type="ECO:0000256" key="5">
    <source>
        <dbReference type="ARBA" id="ARBA00023049"/>
    </source>
</evidence>
<dbReference type="InterPro" id="IPR020891">
    <property type="entry name" value="UPF0758_CS"/>
</dbReference>
<dbReference type="InterPro" id="IPR037518">
    <property type="entry name" value="MPN"/>
</dbReference>
<proteinExistence type="predicted"/>
<dbReference type="CDD" id="cd08071">
    <property type="entry name" value="MPN_DUF2466"/>
    <property type="match status" value="1"/>
</dbReference>
<dbReference type="PANTHER" id="PTHR30471">
    <property type="entry name" value="DNA REPAIR PROTEIN RADC"/>
    <property type="match status" value="1"/>
</dbReference>
<evidence type="ECO:0000256" key="1">
    <source>
        <dbReference type="ARBA" id="ARBA00022670"/>
    </source>
</evidence>
<accession>A0A1G9NML9</accession>
<evidence type="ECO:0000256" key="2">
    <source>
        <dbReference type="ARBA" id="ARBA00022723"/>
    </source>
</evidence>
<reference evidence="8" key="1">
    <citation type="submission" date="2016-10" db="EMBL/GenBank/DDBJ databases">
        <authorList>
            <person name="Varghese N."/>
            <person name="Submissions S."/>
        </authorList>
    </citation>
    <scope>NUCLEOTIDE SEQUENCE [LARGE SCALE GENOMIC DNA]</scope>
    <source>
        <strain evidence="8">DSM 24536</strain>
    </source>
</reference>
<dbReference type="GO" id="GO:0046872">
    <property type="term" value="F:metal ion binding"/>
    <property type="evidence" value="ECO:0007669"/>
    <property type="project" value="UniProtKB-KW"/>
</dbReference>
<dbReference type="InterPro" id="IPR025657">
    <property type="entry name" value="RadC_JAB"/>
</dbReference>
<dbReference type="GO" id="GO:0006508">
    <property type="term" value="P:proteolysis"/>
    <property type="evidence" value="ECO:0007669"/>
    <property type="project" value="UniProtKB-KW"/>
</dbReference>
<evidence type="ECO:0000313" key="7">
    <source>
        <dbReference type="EMBL" id="SDL87287.1"/>
    </source>
</evidence>
<evidence type="ECO:0000313" key="8">
    <source>
        <dbReference type="Proteomes" id="UP000199226"/>
    </source>
</evidence>
<dbReference type="RefSeq" id="WP_090699726.1">
    <property type="nucleotide sequence ID" value="NZ_FNHH01000003.1"/>
</dbReference>
<protein>
    <submittedName>
        <fullName evidence="7">DNA repair protein radc</fullName>
    </submittedName>
</protein>
<dbReference type="Pfam" id="PF04002">
    <property type="entry name" value="RadC"/>
    <property type="match status" value="1"/>
</dbReference>
<name>A0A1G9NML9_9SPHI</name>
<feature type="domain" description="MPN" evidence="6">
    <location>
        <begin position="31"/>
        <end position="156"/>
    </location>
</feature>
<dbReference type="GO" id="GO:0008237">
    <property type="term" value="F:metallopeptidase activity"/>
    <property type="evidence" value="ECO:0007669"/>
    <property type="project" value="UniProtKB-KW"/>
</dbReference>
<dbReference type="OrthoDB" id="9804482at2"/>
<dbReference type="PROSITE" id="PS01302">
    <property type="entry name" value="UPF0758"/>
    <property type="match status" value="1"/>
</dbReference>
<keyword evidence="4" id="KW-0862">Zinc</keyword>
<dbReference type="InterPro" id="IPR001405">
    <property type="entry name" value="UPF0758"/>
</dbReference>
<dbReference type="PANTHER" id="PTHR30471:SF3">
    <property type="entry name" value="UPF0758 PROTEIN YEES-RELATED"/>
    <property type="match status" value="1"/>
</dbReference>
<dbReference type="STRING" id="990371.SAMN05421813_10385"/>
<keyword evidence="8" id="KW-1185">Reference proteome</keyword>
<keyword evidence="2" id="KW-0479">Metal-binding</keyword>
<evidence type="ECO:0000256" key="3">
    <source>
        <dbReference type="ARBA" id="ARBA00022801"/>
    </source>
</evidence>
<dbReference type="AlphaFoldDB" id="A0A1G9NML9"/>
<evidence type="ECO:0000256" key="4">
    <source>
        <dbReference type="ARBA" id="ARBA00022833"/>
    </source>
</evidence>
<dbReference type="Gene3D" id="3.40.140.10">
    <property type="entry name" value="Cytidine Deaminase, domain 2"/>
    <property type="match status" value="1"/>
</dbReference>
<keyword evidence="1" id="KW-0645">Protease</keyword>